<reference evidence="4" key="1">
    <citation type="journal article" date="2018" name="J. Anim. Genet.">
        <title>Acquired interbacterial defense systems protect against interspecies antagonism in the human gut microbiome.</title>
        <authorList>
            <person name="Ross B.D."/>
            <person name="Verster A.J."/>
            <person name="Radey M.C."/>
            <person name="Schmidtke D.T."/>
            <person name="Pope C.E."/>
            <person name="Hoffman L.R."/>
            <person name="Hajjar A."/>
            <person name="Peterson S.B."/>
            <person name="Borenstein E."/>
            <person name="Mougous J."/>
        </authorList>
    </citation>
    <scope>NUCLEOTIDE SEQUENCE [LARGE SCALE GENOMIC DNA]</scope>
    <source>
        <strain evidence="4">H204</strain>
    </source>
</reference>
<dbReference type="AlphaFoldDB" id="A0A5N0LEX8"/>
<feature type="transmembrane region" description="Helical" evidence="1">
    <location>
        <begin position="25"/>
        <end position="46"/>
    </location>
</feature>
<reference evidence="3 5" key="3">
    <citation type="journal article" date="2019" name="Nat. Med.">
        <title>A library of human gut bacterial isolates paired with longitudinal multiomics data enables mechanistic microbiome research.</title>
        <authorList>
            <person name="Poyet M."/>
            <person name="Groussin M."/>
            <person name="Gibbons S.M."/>
            <person name="Avila-Pacheco J."/>
            <person name="Jiang X."/>
            <person name="Kearney S.M."/>
            <person name="Perrotta A.R."/>
            <person name="Berdy B."/>
            <person name="Zhao S."/>
            <person name="Lieberman T.D."/>
            <person name="Swanson P.K."/>
            <person name="Smith M."/>
            <person name="Roesemann S."/>
            <person name="Alexander J.E."/>
            <person name="Rich S.A."/>
            <person name="Livny J."/>
            <person name="Vlamakis H."/>
            <person name="Clish C."/>
            <person name="Bullock K."/>
            <person name="Deik A."/>
            <person name="Scott J."/>
            <person name="Pierce K.A."/>
            <person name="Xavier R.J."/>
            <person name="Alm E.J."/>
        </authorList>
    </citation>
    <scope>NUCLEOTIDE SEQUENCE [LARGE SCALE GENOMIC DNA]</scope>
    <source>
        <strain evidence="3 5">BIOML-A74</strain>
    </source>
</reference>
<proteinExistence type="predicted"/>
<gene>
    <name evidence="2" type="ORF">F6S82_24200</name>
    <name evidence="3" type="ORF">GA574_23175</name>
</gene>
<evidence type="ECO:0000256" key="1">
    <source>
        <dbReference type="SAM" id="Phobius"/>
    </source>
</evidence>
<organism evidence="3 5">
    <name type="scientific">Bacteroides xylanisolvens</name>
    <dbReference type="NCBI Taxonomy" id="371601"/>
    <lineage>
        <taxon>Bacteria</taxon>
        <taxon>Pseudomonadati</taxon>
        <taxon>Bacteroidota</taxon>
        <taxon>Bacteroidia</taxon>
        <taxon>Bacteroidales</taxon>
        <taxon>Bacteroidaceae</taxon>
        <taxon>Bacteroides</taxon>
    </lineage>
</organism>
<evidence type="ECO:0000313" key="2">
    <source>
        <dbReference type="EMBL" id="KAA9037358.1"/>
    </source>
</evidence>
<keyword evidence="1" id="KW-0812">Transmembrane</keyword>
<dbReference type="EMBL" id="VYQC01000020">
    <property type="protein sequence ID" value="KAA9037358.1"/>
    <property type="molecule type" value="Genomic_DNA"/>
</dbReference>
<name>A0A5N0LEX8_9BACE</name>
<keyword evidence="5" id="KW-1185">Reference proteome</keyword>
<reference evidence="2" key="4">
    <citation type="submission" date="2019-09" db="EMBL/GenBank/DDBJ databases">
        <authorList>
            <person name="Ross B.D."/>
            <person name="Verster A.J."/>
            <person name="Radey M.C."/>
            <person name="Schmidtke D.T."/>
            <person name="Pope C.E."/>
            <person name="Hoffman L.R."/>
            <person name="Hajjar A.M."/>
            <person name="Peterson S.B."/>
            <person name="Borenstein E."/>
            <person name="Mougous J.D."/>
        </authorList>
    </citation>
    <scope>NUCLEOTIDE SEQUENCE</scope>
    <source>
        <strain evidence="2">H204</strain>
    </source>
</reference>
<comment type="caution">
    <text evidence="3">The sequence shown here is derived from an EMBL/GenBank/DDBJ whole genome shotgun (WGS) entry which is preliminary data.</text>
</comment>
<evidence type="ECO:0000313" key="5">
    <source>
        <dbReference type="Proteomes" id="UP000435059"/>
    </source>
</evidence>
<dbReference type="Proteomes" id="UP000327007">
    <property type="component" value="Unassembled WGS sequence"/>
</dbReference>
<dbReference type="RefSeq" id="WP_008644548.1">
    <property type="nucleotide sequence ID" value="NZ_CP103094.1"/>
</dbReference>
<keyword evidence="1" id="KW-1133">Transmembrane helix</keyword>
<evidence type="ECO:0000313" key="3">
    <source>
        <dbReference type="EMBL" id="KAB6081932.1"/>
    </source>
</evidence>
<sequence length="70" mass="7671">MLNIVEKAVTEQIPNSTPLMKDEDIIQPAILAIISHLILVGVSCLVNRATKVKNKLPIEPVKKSHCKSAK</sequence>
<dbReference type="Proteomes" id="UP000435059">
    <property type="component" value="Unassembled WGS sequence"/>
</dbReference>
<protein>
    <submittedName>
        <fullName evidence="3">Uncharacterized protein</fullName>
    </submittedName>
</protein>
<evidence type="ECO:0000313" key="4">
    <source>
        <dbReference type="Proteomes" id="UP000327007"/>
    </source>
</evidence>
<accession>A0A5N0LEX8</accession>
<keyword evidence="1" id="KW-0472">Membrane</keyword>
<dbReference type="EMBL" id="WDES01000054">
    <property type="protein sequence ID" value="KAB6081932.1"/>
    <property type="molecule type" value="Genomic_DNA"/>
</dbReference>
<reference evidence="2" key="2">
    <citation type="journal article" date="2019" name="bioRxiv">
        <title>Acquired interbacterial defense systems protect against interspecies antagonism in the human gut microbiome.</title>
        <authorList>
            <person name="Ross B.D."/>
            <person name="Verster A.J."/>
            <person name="Radey M.C."/>
            <person name="Schmidtke D.T."/>
            <person name="Pope C.E."/>
            <person name="Hoffman L.R."/>
            <person name="Hajjar A.M."/>
            <person name="Peterson S.B."/>
            <person name="Borenstein E."/>
            <person name="Mougous J.D."/>
        </authorList>
    </citation>
    <scope>NUCLEOTIDE SEQUENCE</scope>
    <source>
        <strain evidence="2">H204</strain>
    </source>
</reference>